<name>A0A9P6H0E4_9MICR</name>
<comment type="caution">
    <text evidence="1">The sequence shown here is derived from an EMBL/GenBank/DDBJ whole genome shotgun (WGS) entry which is preliminary data.</text>
</comment>
<dbReference type="AlphaFoldDB" id="A0A9P6H0E4"/>
<evidence type="ECO:0000313" key="2">
    <source>
        <dbReference type="Proteomes" id="UP000740883"/>
    </source>
</evidence>
<proteinExistence type="predicted"/>
<organism evidence="1 2">
    <name type="scientific">Nosema granulosis</name>
    <dbReference type="NCBI Taxonomy" id="83296"/>
    <lineage>
        <taxon>Eukaryota</taxon>
        <taxon>Fungi</taxon>
        <taxon>Fungi incertae sedis</taxon>
        <taxon>Microsporidia</taxon>
        <taxon>Nosematidae</taxon>
        <taxon>Nosema</taxon>
    </lineage>
</organism>
<evidence type="ECO:0000313" key="1">
    <source>
        <dbReference type="EMBL" id="KAF9762657.1"/>
    </source>
</evidence>
<dbReference type="EMBL" id="SBJO01000147">
    <property type="protein sequence ID" value="KAF9762657.1"/>
    <property type="molecule type" value="Genomic_DNA"/>
</dbReference>
<keyword evidence="2" id="KW-1185">Reference proteome</keyword>
<accession>A0A9P6H0E4</accession>
<gene>
    <name evidence="1" type="ORF">NGRA_1861</name>
</gene>
<protein>
    <submittedName>
        <fullName evidence="1">Uncharacterized protein</fullName>
    </submittedName>
</protein>
<reference evidence="1 2" key="1">
    <citation type="journal article" date="2020" name="Genome Biol. Evol.">
        <title>Comparative genomics of strictly vertically transmitted, feminizing microsporidia endosymbionts of amphipod crustaceans.</title>
        <authorList>
            <person name="Cormier A."/>
            <person name="Chebbi M.A."/>
            <person name="Giraud I."/>
            <person name="Wattier R."/>
            <person name="Teixeira M."/>
            <person name="Gilbert C."/>
            <person name="Rigaud T."/>
            <person name="Cordaux R."/>
        </authorList>
    </citation>
    <scope>NUCLEOTIDE SEQUENCE [LARGE SCALE GENOMIC DNA]</scope>
    <source>
        <strain evidence="1 2">Ou3-Ou53</strain>
    </source>
</reference>
<sequence length="107" mass="13304">MYRRGLNPISYFEEDISLYDEGNEFKVHYNMEWQSFFLYINEGNEFKVHYNMEWESFFLYINEGNEFKVHYNMEWESFFLYIKRRLVSKTSLPHILLKKIKDSLQCL</sequence>
<dbReference type="Proteomes" id="UP000740883">
    <property type="component" value="Unassembled WGS sequence"/>
</dbReference>